<dbReference type="KEGG" id="elq:Ga0102493_111151"/>
<feature type="transmembrane region" description="Helical" evidence="13">
    <location>
        <begin position="20"/>
        <end position="39"/>
    </location>
</feature>
<dbReference type="InterPro" id="IPR003400">
    <property type="entry name" value="ExbD"/>
</dbReference>
<dbReference type="AlphaFoldDB" id="A0A074MZN5"/>
<sequence>MGMTGGQLDGEPMLDMNMTPLIDVLLVLLIMFIITIPIATHSVDIDLPQGDPPPSELDIDPVKNKLVLTAQDQILWNATPISQGQLVTTLAETTGMSPEPELQFEPEALASYEISAQVLRIIKQSGVTKFGFVGNEKYRQFGTGGPAAGGQQ</sequence>
<reference evidence="14 15" key="1">
    <citation type="submission" date="2014-04" db="EMBL/GenBank/DDBJ databases">
        <title>A comprehensive comparison of genomes of Erythrobacter spp. Strains.</title>
        <authorList>
            <person name="Zheng Q."/>
        </authorList>
    </citation>
    <scope>NUCLEOTIDE SEQUENCE [LARGE SCALE GENOMIC DNA]</scope>
    <source>
        <strain evidence="14 15">DSM 8509</strain>
    </source>
</reference>
<dbReference type="EMBL" id="JMIX01000011">
    <property type="protein sequence ID" value="KEO91072.1"/>
    <property type="molecule type" value="Genomic_DNA"/>
</dbReference>
<keyword evidence="6" id="KW-1003">Cell membrane</keyword>
<comment type="similarity">
    <text evidence="3 12">Belongs to the ExbD/TolR family.</text>
</comment>
<dbReference type="RefSeq" id="WP_034905704.1">
    <property type="nucleotide sequence ID" value="NZ_CP017057.1"/>
</dbReference>
<name>A0A074MZN5_9SPHN</name>
<keyword evidence="11 13" id="KW-0472">Membrane</keyword>
<keyword evidence="10 13" id="KW-1133">Transmembrane helix</keyword>
<keyword evidence="15" id="KW-1185">Reference proteome</keyword>
<accession>A0A074MZN5</accession>
<keyword evidence="7" id="KW-0997">Cell inner membrane</keyword>
<gene>
    <name evidence="14" type="ORF">EH32_01730</name>
</gene>
<comment type="caution">
    <text evidence="14">The sequence shown here is derived from an EMBL/GenBank/DDBJ whole genome shotgun (WGS) entry which is preliminary data.</text>
</comment>
<comment type="subcellular location">
    <subcellularLocation>
        <location evidence="2">Cell inner membrane</location>
        <topology evidence="2">Single-pass type II membrane protein</topology>
    </subcellularLocation>
    <subcellularLocation>
        <location evidence="12">Cell membrane</location>
        <topology evidence="12">Single-pass type II membrane protein</topology>
    </subcellularLocation>
</comment>
<evidence type="ECO:0000256" key="9">
    <source>
        <dbReference type="ARBA" id="ARBA00022927"/>
    </source>
</evidence>
<dbReference type="PANTHER" id="PTHR30558">
    <property type="entry name" value="EXBD MEMBRANE COMPONENT OF PMF-DRIVEN MACROMOLECULE IMPORT SYSTEM"/>
    <property type="match status" value="1"/>
</dbReference>
<dbReference type="PATRIC" id="fig|39960.10.peg.218"/>
<dbReference type="GO" id="GO:0005886">
    <property type="term" value="C:plasma membrane"/>
    <property type="evidence" value="ECO:0007669"/>
    <property type="project" value="UniProtKB-SubCell"/>
</dbReference>
<evidence type="ECO:0000256" key="12">
    <source>
        <dbReference type="RuleBase" id="RU003879"/>
    </source>
</evidence>
<evidence type="ECO:0000256" key="3">
    <source>
        <dbReference type="ARBA" id="ARBA00005811"/>
    </source>
</evidence>
<evidence type="ECO:0000256" key="4">
    <source>
        <dbReference type="ARBA" id="ARBA00011471"/>
    </source>
</evidence>
<evidence type="ECO:0000256" key="8">
    <source>
        <dbReference type="ARBA" id="ARBA00022692"/>
    </source>
</evidence>
<dbReference type="Proteomes" id="UP000027866">
    <property type="component" value="Unassembled WGS sequence"/>
</dbReference>
<evidence type="ECO:0000256" key="5">
    <source>
        <dbReference type="ARBA" id="ARBA00022448"/>
    </source>
</evidence>
<evidence type="ECO:0000313" key="15">
    <source>
        <dbReference type="Proteomes" id="UP000027866"/>
    </source>
</evidence>
<evidence type="ECO:0000256" key="6">
    <source>
        <dbReference type="ARBA" id="ARBA00022475"/>
    </source>
</evidence>
<evidence type="ECO:0000256" key="11">
    <source>
        <dbReference type="ARBA" id="ARBA00023136"/>
    </source>
</evidence>
<evidence type="ECO:0000256" key="2">
    <source>
        <dbReference type="ARBA" id="ARBA00004249"/>
    </source>
</evidence>
<dbReference type="GO" id="GO:0022857">
    <property type="term" value="F:transmembrane transporter activity"/>
    <property type="evidence" value="ECO:0007669"/>
    <property type="project" value="InterPro"/>
</dbReference>
<proteinExistence type="inferred from homology"/>
<comment type="subunit">
    <text evidence="4">The accessory proteins ExbB and ExbD seem to form a complex with TonB.</text>
</comment>
<keyword evidence="8 12" id="KW-0812">Transmembrane</keyword>
<comment type="function">
    <text evidence="1">Involved in the TonB-dependent energy-dependent transport of various receptor-bound substrates.</text>
</comment>
<dbReference type="OrthoDB" id="9798629at2"/>
<keyword evidence="9 12" id="KW-0653">Protein transport</keyword>
<evidence type="ECO:0000256" key="1">
    <source>
        <dbReference type="ARBA" id="ARBA00003540"/>
    </source>
</evidence>
<evidence type="ECO:0000313" key="14">
    <source>
        <dbReference type="EMBL" id="KEO91072.1"/>
    </source>
</evidence>
<evidence type="ECO:0000256" key="7">
    <source>
        <dbReference type="ARBA" id="ARBA00022519"/>
    </source>
</evidence>
<keyword evidence="5 12" id="KW-0813">Transport</keyword>
<dbReference type="Pfam" id="PF02472">
    <property type="entry name" value="ExbD"/>
    <property type="match status" value="1"/>
</dbReference>
<organism evidence="14 15">
    <name type="scientific">Erythrobacter litoralis</name>
    <dbReference type="NCBI Taxonomy" id="39960"/>
    <lineage>
        <taxon>Bacteria</taxon>
        <taxon>Pseudomonadati</taxon>
        <taxon>Pseudomonadota</taxon>
        <taxon>Alphaproteobacteria</taxon>
        <taxon>Sphingomonadales</taxon>
        <taxon>Erythrobacteraceae</taxon>
        <taxon>Erythrobacter/Porphyrobacter group</taxon>
        <taxon>Erythrobacter</taxon>
    </lineage>
</organism>
<evidence type="ECO:0000256" key="10">
    <source>
        <dbReference type="ARBA" id="ARBA00022989"/>
    </source>
</evidence>
<dbReference type="GO" id="GO:0015031">
    <property type="term" value="P:protein transport"/>
    <property type="evidence" value="ECO:0007669"/>
    <property type="project" value="UniProtKB-KW"/>
</dbReference>
<protein>
    <submittedName>
        <fullName evidence="14">Biopolymer transporter ExbD</fullName>
    </submittedName>
</protein>
<evidence type="ECO:0000256" key="13">
    <source>
        <dbReference type="SAM" id="Phobius"/>
    </source>
</evidence>
<dbReference type="PANTHER" id="PTHR30558:SF12">
    <property type="entry name" value="BIOPOLYMER TRANSPORT PROTEIN EXBD"/>
    <property type="match status" value="1"/>
</dbReference>